<dbReference type="FunFam" id="3.10.110.10:FF:000031">
    <property type="entry name" value="Ubiquitin-conjugating enzyme E2 22"/>
    <property type="match status" value="1"/>
</dbReference>
<reference evidence="10" key="1">
    <citation type="submission" date="2021-01" db="EMBL/GenBank/DDBJ databases">
        <authorList>
            <person name="Corre E."/>
            <person name="Pelletier E."/>
            <person name="Niang G."/>
            <person name="Scheremetjew M."/>
            <person name="Finn R."/>
            <person name="Kale V."/>
            <person name="Holt S."/>
            <person name="Cochrane G."/>
            <person name="Meng A."/>
            <person name="Brown T."/>
            <person name="Cohen L."/>
        </authorList>
    </citation>
    <scope>NUCLEOTIDE SEQUENCE</scope>
    <source>
        <strain evidence="10">308</strain>
    </source>
</reference>
<evidence type="ECO:0000256" key="3">
    <source>
        <dbReference type="ARBA" id="ARBA00022741"/>
    </source>
</evidence>
<dbReference type="InterPro" id="IPR000608">
    <property type="entry name" value="UBC"/>
</dbReference>
<sequence length="222" mass="24423">MATSSQHSSAICSAENLPPQVLARVAREVHKLASAPPEGVKFVPTRADNLGTIYAEIEGPTGTPYEGRFFDLKLVLPGDFPQSPPRGFFLSKLYHPNINPATGDICVNTLKRDWSSGTTISHVLSVIRCLLIVPFPESSLNDECGKLFMESYDDYAKRARLLANLHGRERSVAANERQIADDENTDPTGGLSRNVAALKESKKTIKMKTTDKAKKKKSLKRL</sequence>
<evidence type="ECO:0000256" key="1">
    <source>
        <dbReference type="ARBA" id="ARBA00012486"/>
    </source>
</evidence>
<evidence type="ECO:0000313" key="10">
    <source>
        <dbReference type="EMBL" id="CAD8873425.1"/>
    </source>
</evidence>
<dbReference type="GO" id="GO:0005524">
    <property type="term" value="F:ATP binding"/>
    <property type="evidence" value="ECO:0007669"/>
    <property type="project" value="UniProtKB-UniRule"/>
</dbReference>
<feature type="compositionally biased region" description="Basic and acidic residues" evidence="8">
    <location>
        <begin position="202"/>
        <end position="212"/>
    </location>
</feature>
<dbReference type="SUPFAM" id="SSF54495">
    <property type="entry name" value="UBC-like"/>
    <property type="match status" value="1"/>
</dbReference>
<comment type="similarity">
    <text evidence="7">Belongs to the ubiquitin-conjugating enzyme family.</text>
</comment>
<dbReference type="InterPro" id="IPR050113">
    <property type="entry name" value="Ub_conjugating_enzyme"/>
</dbReference>
<dbReference type="EMBL" id="HBFR01000961">
    <property type="protein sequence ID" value="CAD8873425.1"/>
    <property type="molecule type" value="Transcribed_RNA"/>
</dbReference>
<dbReference type="AlphaFoldDB" id="A0A7S1B3C1"/>
<evidence type="ECO:0000256" key="2">
    <source>
        <dbReference type="ARBA" id="ARBA00022679"/>
    </source>
</evidence>
<feature type="domain" description="UBC core" evidence="9">
    <location>
        <begin position="20"/>
        <end position="168"/>
    </location>
</feature>
<dbReference type="CDD" id="cd23804">
    <property type="entry name" value="UBCc_UBE2S"/>
    <property type="match status" value="1"/>
</dbReference>
<proteinExistence type="inferred from homology"/>
<dbReference type="SMART" id="SM00212">
    <property type="entry name" value="UBCc"/>
    <property type="match status" value="1"/>
</dbReference>
<dbReference type="Gene3D" id="3.10.110.10">
    <property type="entry name" value="Ubiquitin Conjugating Enzyme"/>
    <property type="match status" value="1"/>
</dbReference>
<keyword evidence="2" id="KW-0808">Transferase</keyword>
<evidence type="ECO:0000256" key="6">
    <source>
        <dbReference type="PROSITE-ProRule" id="PRU10133"/>
    </source>
</evidence>
<keyword evidence="4 7" id="KW-0833">Ubl conjugation pathway</keyword>
<evidence type="ECO:0000256" key="7">
    <source>
        <dbReference type="RuleBase" id="RU362109"/>
    </source>
</evidence>
<evidence type="ECO:0000256" key="4">
    <source>
        <dbReference type="ARBA" id="ARBA00022786"/>
    </source>
</evidence>
<name>A0A7S1B3C1_9STRA</name>
<dbReference type="EC" id="2.3.2.23" evidence="1"/>
<organism evidence="10">
    <name type="scientific">Corethron hystrix</name>
    <dbReference type="NCBI Taxonomy" id="216773"/>
    <lineage>
        <taxon>Eukaryota</taxon>
        <taxon>Sar</taxon>
        <taxon>Stramenopiles</taxon>
        <taxon>Ochrophyta</taxon>
        <taxon>Bacillariophyta</taxon>
        <taxon>Coscinodiscophyceae</taxon>
        <taxon>Corethrophycidae</taxon>
        <taxon>Corethrales</taxon>
        <taxon>Corethraceae</taxon>
        <taxon>Corethron</taxon>
    </lineage>
</organism>
<evidence type="ECO:0000256" key="5">
    <source>
        <dbReference type="ARBA" id="ARBA00022840"/>
    </source>
</evidence>
<feature type="compositionally biased region" description="Basic residues" evidence="8">
    <location>
        <begin position="213"/>
        <end position="222"/>
    </location>
</feature>
<keyword evidence="3 7" id="KW-0547">Nucleotide-binding</keyword>
<accession>A0A7S1B3C1</accession>
<gene>
    <name evidence="10" type="ORF">CHYS00102_LOCUS583</name>
</gene>
<dbReference type="InterPro" id="IPR016135">
    <property type="entry name" value="UBQ-conjugating_enzyme/RWD"/>
</dbReference>
<dbReference type="Pfam" id="PF00179">
    <property type="entry name" value="UQ_con"/>
    <property type="match status" value="1"/>
</dbReference>
<dbReference type="PROSITE" id="PS00183">
    <property type="entry name" value="UBC_1"/>
    <property type="match status" value="1"/>
</dbReference>
<dbReference type="InterPro" id="IPR023313">
    <property type="entry name" value="UBQ-conjugating_AS"/>
</dbReference>
<keyword evidence="5 7" id="KW-0067">ATP-binding</keyword>
<feature type="region of interest" description="Disordered" evidence="8">
    <location>
        <begin position="202"/>
        <end position="222"/>
    </location>
</feature>
<dbReference type="PANTHER" id="PTHR24067">
    <property type="entry name" value="UBIQUITIN-CONJUGATING ENZYME E2"/>
    <property type="match status" value="1"/>
</dbReference>
<evidence type="ECO:0000259" key="9">
    <source>
        <dbReference type="PROSITE" id="PS50127"/>
    </source>
</evidence>
<dbReference type="GO" id="GO:0061631">
    <property type="term" value="F:ubiquitin conjugating enzyme activity"/>
    <property type="evidence" value="ECO:0007669"/>
    <property type="project" value="UniProtKB-EC"/>
</dbReference>
<dbReference type="PROSITE" id="PS50127">
    <property type="entry name" value="UBC_2"/>
    <property type="match status" value="1"/>
</dbReference>
<protein>
    <recommendedName>
        <fullName evidence="1">E2 ubiquitin-conjugating enzyme</fullName>
        <ecNumber evidence="1">2.3.2.23</ecNumber>
    </recommendedName>
</protein>
<evidence type="ECO:0000256" key="8">
    <source>
        <dbReference type="SAM" id="MobiDB-lite"/>
    </source>
</evidence>
<feature type="active site" description="Glycyl thioester intermediate" evidence="6">
    <location>
        <position position="106"/>
    </location>
</feature>